<comment type="caution">
    <text evidence="2">The sequence shown here is derived from an EMBL/GenBank/DDBJ whole genome shotgun (WGS) entry which is preliminary data.</text>
</comment>
<proteinExistence type="predicted"/>
<dbReference type="AlphaFoldDB" id="A0AAV7MTF9"/>
<name>A0AAV7MTF9_PLEWA</name>
<evidence type="ECO:0000313" key="3">
    <source>
        <dbReference type="Proteomes" id="UP001066276"/>
    </source>
</evidence>
<dbReference type="EMBL" id="JANPWB010000013">
    <property type="protein sequence ID" value="KAJ1106374.1"/>
    <property type="molecule type" value="Genomic_DNA"/>
</dbReference>
<dbReference type="Proteomes" id="UP001066276">
    <property type="component" value="Chromosome 9"/>
</dbReference>
<evidence type="ECO:0000313" key="2">
    <source>
        <dbReference type="EMBL" id="KAJ1106374.1"/>
    </source>
</evidence>
<feature type="region of interest" description="Disordered" evidence="1">
    <location>
        <begin position="21"/>
        <end position="40"/>
    </location>
</feature>
<feature type="compositionally biased region" description="Polar residues" evidence="1">
    <location>
        <begin position="21"/>
        <end position="38"/>
    </location>
</feature>
<reference evidence="2" key="1">
    <citation type="journal article" date="2022" name="bioRxiv">
        <title>Sequencing and chromosome-scale assembly of the giantPleurodeles waltlgenome.</title>
        <authorList>
            <person name="Brown T."/>
            <person name="Elewa A."/>
            <person name="Iarovenko S."/>
            <person name="Subramanian E."/>
            <person name="Araus A.J."/>
            <person name="Petzold A."/>
            <person name="Susuki M."/>
            <person name="Suzuki K.-i.T."/>
            <person name="Hayashi T."/>
            <person name="Toyoda A."/>
            <person name="Oliveira C."/>
            <person name="Osipova E."/>
            <person name="Leigh N.D."/>
            <person name="Simon A."/>
            <person name="Yun M.H."/>
        </authorList>
    </citation>
    <scope>NUCLEOTIDE SEQUENCE</scope>
    <source>
        <strain evidence="2">20211129_DDA</strain>
        <tissue evidence="2">Liver</tissue>
    </source>
</reference>
<gene>
    <name evidence="2" type="ORF">NDU88_003775</name>
</gene>
<evidence type="ECO:0000256" key="1">
    <source>
        <dbReference type="SAM" id="MobiDB-lite"/>
    </source>
</evidence>
<accession>A0AAV7MTF9</accession>
<protein>
    <submittedName>
        <fullName evidence="2">Uncharacterized protein</fullName>
    </submittedName>
</protein>
<keyword evidence="3" id="KW-1185">Reference proteome</keyword>
<sequence length="101" mass="11308">MRQVELRRSRLDGIPLWTTDRSSARAQFQESGDSAPQQNERRKAMLGLTVRGYGECTTARRTRLDSSANALTEIKYAANKLTCNHVFSVFGESDPIPPKPP</sequence>
<organism evidence="2 3">
    <name type="scientific">Pleurodeles waltl</name>
    <name type="common">Iberian ribbed newt</name>
    <dbReference type="NCBI Taxonomy" id="8319"/>
    <lineage>
        <taxon>Eukaryota</taxon>
        <taxon>Metazoa</taxon>
        <taxon>Chordata</taxon>
        <taxon>Craniata</taxon>
        <taxon>Vertebrata</taxon>
        <taxon>Euteleostomi</taxon>
        <taxon>Amphibia</taxon>
        <taxon>Batrachia</taxon>
        <taxon>Caudata</taxon>
        <taxon>Salamandroidea</taxon>
        <taxon>Salamandridae</taxon>
        <taxon>Pleurodelinae</taxon>
        <taxon>Pleurodeles</taxon>
    </lineage>
</organism>